<dbReference type="Pfam" id="PF00278">
    <property type="entry name" value="Orn_DAP_Arg_deC"/>
    <property type="match status" value="1"/>
</dbReference>
<evidence type="ECO:0000256" key="10">
    <source>
        <dbReference type="ARBA" id="ARBA00049127"/>
    </source>
</evidence>
<dbReference type="InterPro" id="IPR000183">
    <property type="entry name" value="Orn/DAP/Arg_de-COase"/>
</dbReference>
<evidence type="ECO:0000256" key="7">
    <source>
        <dbReference type="ARBA" id="ARBA00034138"/>
    </source>
</evidence>
<evidence type="ECO:0000313" key="15">
    <source>
        <dbReference type="EMBL" id="CAG6699614.1"/>
    </source>
</evidence>
<dbReference type="CDD" id="cd00622">
    <property type="entry name" value="PLPDE_III_ODC"/>
    <property type="match status" value="1"/>
</dbReference>
<evidence type="ECO:0000256" key="8">
    <source>
        <dbReference type="ARBA" id="ARBA00037173"/>
    </source>
</evidence>
<dbReference type="InterPro" id="IPR002433">
    <property type="entry name" value="Orn_de-COase"/>
</dbReference>
<dbReference type="PRINTS" id="PR01182">
    <property type="entry name" value="ORNDCRBXLASE"/>
</dbReference>
<comment type="similarity">
    <text evidence="2 12">Belongs to the Orn/Lys/Arg decarboxylase class-II family.</text>
</comment>
<dbReference type="EC" id="4.1.1.17" evidence="7"/>
<evidence type="ECO:0000256" key="4">
    <source>
        <dbReference type="ARBA" id="ARBA00023115"/>
    </source>
</evidence>
<dbReference type="PRINTS" id="PR01179">
    <property type="entry name" value="ODADCRBXLASE"/>
</dbReference>
<dbReference type="Gene3D" id="3.20.20.10">
    <property type="entry name" value="Alanine racemase"/>
    <property type="match status" value="1"/>
</dbReference>
<dbReference type="GO" id="GO:0004586">
    <property type="term" value="F:ornithine decarboxylase activity"/>
    <property type="evidence" value="ECO:0007669"/>
    <property type="project" value="UniProtKB-EC"/>
</dbReference>
<dbReference type="InterPro" id="IPR022643">
    <property type="entry name" value="De-COase2_C"/>
</dbReference>
<comment type="catalytic activity">
    <reaction evidence="10">
        <text>L-ornithine + H(+) = putrescine + CO2</text>
        <dbReference type="Rhea" id="RHEA:22964"/>
        <dbReference type="ChEBI" id="CHEBI:15378"/>
        <dbReference type="ChEBI" id="CHEBI:16526"/>
        <dbReference type="ChEBI" id="CHEBI:46911"/>
        <dbReference type="ChEBI" id="CHEBI:326268"/>
        <dbReference type="EC" id="4.1.1.17"/>
    </reaction>
</comment>
<evidence type="ECO:0000256" key="2">
    <source>
        <dbReference type="ARBA" id="ARBA00008872"/>
    </source>
</evidence>
<dbReference type="FunFam" id="3.20.20.10:FF:000005">
    <property type="entry name" value="Ornithine decarboxylase"/>
    <property type="match status" value="1"/>
</dbReference>
<dbReference type="PANTHER" id="PTHR11482:SF6">
    <property type="entry name" value="ORNITHINE DECARBOXYLASE 1-RELATED"/>
    <property type="match status" value="1"/>
</dbReference>
<comment type="pathway">
    <text evidence="6">Amine and polyamine biosynthesis; putrescine biosynthesis via L-ornithine pathway; putrescine from L-ornithine: step 1/1.</text>
</comment>
<dbReference type="EMBL" id="HBUF01339097">
    <property type="protein sequence ID" value="CAG6699614.1"/>
    <property type="molecule type" value="Transcribed_RNA"/>
</dbReference>
<sequence length="464" mass="51884">MKIENPEDQIYVLERGNDPFHVMKSIIMSGMKEDAFYVLDIGEIVRKYEEWKVKLPRVEPYYAVKCNDSQMVLEVLAALGTGFDCASKGEINKVLSLGVDPSRIIYANPAKPISHIRYASEYGIDTMTFDNEMELQKVKQFHPNAQLVIRIRCDAEVAQCQLGMKFGCDAITEAPRLLRLAKSLGLDVIGVSFHVGSGCGDPPVFGRAIYSARQIFDLGNSLGFQMRVLDLGGGYPGYTGYSMNRIAEIVNISLDEYFPVEEGVSIIAEPGRYFVASAFTLATQIHSKRDILGDPNSDVPTHTMYYINDGVYGSFNCIIYDHAVCTPIPFNILDSPDEFAYRETLVPCSVWGPTCDGLDKVNDDILLPEMPVGSWLIYRDMGAYTLPVASTFNGYPIPKVHAVIDEHVWMMLKDRLPLTGDHFIKENSLQSVRNDSWDELPHLLDDYDDIIPYSSYVGEVASAN</sequence>
<comment type="function">
    <text evidence="8">Catalyzes the first and rate-limiting step of polyamine biosynthesis that converts ornithine into putrescine, which is the precursor for the polyamines, spermidine and spermine. Polyamines are essential for cell proliferation and are implicated in cellular processes, ranging from DNA replication to apoptosis.</text>
</comment>
<dbReference type="GO" id="GO:0033387">
    <property type="term" value="P:putrescine biosynthetic process from arginine, via ornithine"/>
    <property type="evidence" value="ECO:0007669"/>
    <property type="project" value="TreeGrafter"/>
</dbReference>
<keyword evidence="5" id="KW-0456">Lyase</keyword>
<comment type="cofactor">
    <cofactor evidence="1 11">
        <name>pyridoxal 5'-phosphate</name>
        <dbReference type="ChEBI" id="CHEBI:597326"/>
    </cofactor>
</comment>
<evidence type="ECO:0000256" key="11">
    <source>
        <dbReference type="PIRSR" id="PIRSR600183-50"/>
    </source>
</evidence>
<keyword evidence="4" id="KW-0620">Polyamine biosynthesis</keyword>
<organism evidence="15">
    <name type="scientific">Cacopsylla melanoneura</name>
    <dbReference type="NCBI Taxonomy" id="428564"/>
    <lineage>
        <taxon>Eukaryota</taxon>
        <taxon>Metazoa</taxon>
        <taxon>Ecdysozoa</taxon>
        <taxon>Arthropoda</taxon>
        <taxon>Hexapoda</taxon>
        <taxon>Insecta</taxon>
        <taxon>Pterygota</taxon>
        <taxon>Neoptera</taxon>
        <taxon>Paraneoptera</taxon>
        <taxon>Hemiptera</taxon>
        <taxon>Sternorrhyncha</taxon>
        <taxon>Psylloidea</taxon>
        <taxon>Psyllidae</taxon>
        <taxon>Psyllinae</taxon>
        <taxon>Cacopsylla</taxon>
    </lineage>
</organism>
<dbReference type="Gene3D" id="2.40.37.10">
    <property type="entry name" value="Lyase, Ornithine Decarboxylase, Chain A, domain 1"/>
    <property type="match status" value="1"/>
</dbReference>
<dbReference type="PROSITE" id="PS00878">
    <property type="entry name" value="ODR_DC_2_1"/>
    <property type="match status" value="1"/>
</dbReference>
<evidence type="ECO:0000256" key="12">
    <source>
        <dbReference type="RuleBase" id="RU003737"/>
    </source>
</evidence>
<dbReference type="EMBL" id="HBUF01291576">
    <property type="protein sequence ID" value="CAG6689355.1"/>
    <property type="molecule type" value="Transcribed_RNA"/>
</dbReference>
<evidence type="ECO:0000256" key="6">
    <source>
        <dbReference type="ARBA" id="ARBA00034115"/>
    </source>
</evidence>
<dbReference type="InterPro" id="IPR022653">
    <property type="entry name" value="De-COase2_pyr-phos_BS"/>
</dbReference>
<reference evidence="15" key="1">
    <citation type="submission" date="2021-05" db="EMBL/GenBank/DDBJ databases">
        <authorList>
            <person name="Alioto T."/>
            <person name="Alioto T."/>
            <person name="Gomez Garrido J."/>
        </authorList>
    </citation>
    <scope>NUCLEOTIDE SEQUENCE</scope>
</reference>
<comment type="subunit">
    <text evidence="9">Homodimer. Only the dimer is catalytically active, as the active sites are constructed of residues from both monomers.</text>
</comment>
<dbReference type="GO" id="GO:0005737">
    <property type="term" value="C:cytoplasm"/>
    <property type="evidence" value="ECO:0007669"/>
    <property type="project" value="TreeGrafter"/>
</dbReference>
<evidence type="ECO:0000259" key="13">
    <source>
        <dbReference type="Pfam" id="PF00278"/>
    </source>
</evidence>
<dbReference type="Pfam" id="PF02784">
    <property type="entry name" value="Orn_Arg_deC_N"/>
    <property type="match status" value="1"/>
</dbReference>
<evidence type="ECO:0000256" key="3">
    <source>
        <dbReference type="ARBA" id="ARBA00022898"/>
    </source>
</evidence>
<protein>
    <recommendedName>
        <fullName evidence="7">ornithine decarboxylase</fullName>
        <ecNumber evidence="7">4.1.1.17</ecNumber>
    </recommendedName>
</protein>
<proteinExistence type="inferred from homology"/>
<evidence type="ECO:0000256" key="9">
    <source>
        <dbReference type="ARBA" id="ARBA00046672"/>
    </source>
</evidence>
<dbReference type="InterPro" id="IPR029066">
    <property type="entry name" value="PLP-binding_barrel"/>
</dbReference>
<accession>A0A8D8U742</accession>
<feature type="domain" description="Orn/DAP/Arg decarboxylase 2 N-terminal" evidence="14">
    <location>
        <begin position="42"/>
        <end position="276"/>
    </location>
</feature>
<evidence type="ECO:0000259" key="14">
    <source>
        <dbReference type="Pfam" id="PF02784"/>
    </source>
</evidence>
<dbReference type="AlphaFoldDB" id="A0A8D8U742"/>
<evidence type="ECO:0000256" key="1">
    <source>
        <dbReference type="ARBA" id="ARBA00001933"/>
    </source>
</evidence>
<dbReference type="PANTHER" id="PTHR11482">
    <property type="entry name" value="ARGININE/DIAMINOPIMELATE/ORNITHINE DECARBOXYLASE"/>
    <property type="match status" value="1"/>
</dbReference>
<dbReference type="SUPFAM" id="SSF50621">
    <property type="entry name" value="Alanine racemase C-terminal domain-like"/>
    <property type="match status" value="1"/>
</dbReference>
<evidence type="ECO:0000256" key="5">
    <source>
        <dbReference type="ARBA" id="ARBA00023239"/>
    </source>
</evidence>
<dbReference type="EMBL" id="HBUF01339095">
    <property type="protein sequence ID" value="CAG6699608.1"/>
    <property type="molecule type" value="Transcribed_RNA"/>
</dbReference>
<feature type="active site" description="Proton donor" evidence="11">
    <location>
        <position position="355"/>
    </location>
</feature>
<dbReference type="InterPro" id="IPR009006">
    <property type="entry name" value="Ala_racemase/Decarboxylase_C"/>
</dbReference>
<dbReference type="SUPFAM" id="SSF51419">
    <property type="entry name" value="PLP-binding barrel"/>
    <property type="match status" value="1"/>
</dbReference>
<keyword evidence="3 11" id="KW-0663">Pyridoxal phosphate</keyword>
<name>A0A8D8U742_9HEMI</name>
<feature type="domain" description="Orn/DAP/Arg decarboxylase 2 C-terminal" evidence="13">
    <location>
        <begin position="37"/>
        <end position="382"/>
    </location>
</feature>
<dbReference type="InterPro" id="IPR022644">
    <property type="entry name" value="De-COase2_N"/>
</dbReference>
<feature type="modified residue" description="N6-(pyridoxal phosphate)lysine" evidence="11">
    <location>
        <position position="65"/>
    </location>
</feature>